<feature type="transmembrane region" description="Helical" evidence="8">
    <location>
        <begin position="157"/>
        <end position="178"/>
    </location>
</feature>
<feature type="transmembrane region" description="Helical" evidence="8">
    <location>
        <begin position="297"/>
        <end position="316"/>
    </location>
</feature>
<comment type="function">
    <text evidence="8">Uptake of L-lactate across the membrane. Can also transport D-lactate and glycolate.</text>
</comment>
<keyword evidence="4 8" id="KW-1003">Cell membrane</keyword>
<protein>
    <recommendedName>
        <fullName evidence="8">L-lactate permease</fullName>
    </recommendedName>
</protein>
<keyword evidence="7 8" id="KW-0472">Membrane</keyword>
<dbReference type="PANTHER" id="PTHR30003:SF5">
    <property type="entry name" value="L-LACTATE PERMEASE"/>
    <property type="match status" value="1"/>
</dbReference>
<feature type="transmembrane region" description="Helical" evidence="8">
    <location>
        <begin position="516"/>
        <end position="536"/>
    </location>
</feature>
<dbReference type="Pfam" id="PF02652">
    <property type="entry name" value="Lactate_perm"/>
    <property type="match status" value="1"/>
</dbReference>
<evidence type="ECO:0000313" key="9">
    <source>
        <dbReference type="EMBL" id="MBI5974309.1"/>
    </source>
</evidence>
<comment type="similarity">
    <text evidence="2 8">Belongs to the lactate permease family.</text>
</comment>
<feature type="transmembrane region" description="Helical" evidence="8">
    <location>
        <begin position="322"/>
        <end position="340"/>
    </location>
</feature>
<sequence length="537" mass="57146">MLVTSFDPFNNLAISAIIASIPIILFLLCLTVFKMKGIYAALTTLIVTIIIAAFVFKLPFGIVTGGIAEGFYQGILPIGFIVMMAVWLYKVTVETGQFETIQDSITSVSEDQRIQLLLIGFSFNAFLEGVAGFGVPIAICAVLLIQLGFEPLKAAMLCLIGNGAAGAYGAIGLPVSVINTLALPGNVEAIDVSRALNLSLPLLSLFVPFLLVFILDGFKGIKETLPAILAVAIPFTVLQTIFNQFQGPELADVIPPLAAMAVLALVSKRFQPKHIYRVNNNNEAETLEPKKHSIGEIVYAWSPFVILTVLVLIWSSKFFKGLFAEGGALSFMNIVFGIPGTNNDVSGHPIMLTFNLINQTGMALLLAGVITILMSKKINFKTAGALLVQAFKELWLPIITICFILAIAKLTTYGGLTSAMGEAIAKTGTVFPLLSPILGWIGVFMTGSVTNNNALFAPIQATVAPQVGTSGALLVAANTAGGTIAKLISPQSIAIATAAVKQVGKESELLKMTLKYSIGLLVFWCIWTFILSLIIGA</sequence>
<evidence type="ECO:0000256" key="6">
    <source>
        <dbReference type="ARBA" id="ARBA00022989"/>
    </source>
</evidence>
<keyword evidence="10" id="KW-1185">Reference proteome</keyword>
<evidence type="ECO:0000313" key="10">
    <source>
        <dbReference type="Proteomes" id="UP000751852"/>
    </source>
</evidence>
<accession>A0ABS0T6E2</accession>
<feature type="transmembrane region" description="Helical" evidence="8">
    <location>
        <begin position="12"/>
        <end position="33"/>
    </location>
</feature>
<reference evidence="9 10" key="1">
    <citation type="submission" date="2020-04" db="EMBL/GenBank/DDBJ databases">
        <title>Staphylococcus species from domestic dog.</title>
        <authorList>
            <person name="Paterson G.K."/>
        </authorList>
    </citation>
    <scope>NUCLEOTIDE SEQUENCE [LARGE SCALE GENOMIC DNA]</scope>
    <source>
        <strain evidence="9 10">H16/1A</strain>
    </source>
</reference>
<dbReference type="RefSeq" id="WP_198617101.1">
    <property type="nucleotide sequence ID" value="NZ_JABANU010000003.1"/>
</dbReference>
<evidence type="ECO:0000256" key="1">
    <source>
        <dbReference type="ARBA" id="ARBA00004651"/>
    </source>
</evidence>
<evidence type="ECO:0000256" key="4">
    <source>
        <dbReference type="ARBA" id="ARBA00022475"/>
    </source>
</evidence>
<dbReference type="NCBIfam" id="TIGR00795">
    <property type="entry name" value="lctP"/>
    <property type="match status" value="1"/>
</dbReference>
<proteinExistence type="inferred from homology"/>
<evidence type="ECO:0000256" key="5">
    <source>
        <dbReference type="ARBA" id="ARBA00022692"/>
    </source>
</evidence>
<dbReference type="PANTHER" id="PTHR30003">
    <property type="entry name" value="L-LACTATE PERMEASE"/>
    <property type="match status" value="1"/>
</dbReference>
<name>A0ABS0T6E2_9STAP</name>
<feature type="transmembrane region" description="Helical" evidence="8">
    <location>
        <begin position="198"/>
        <end position="218"/>
    </location>
</feature>
<evidence type="ECO:0000256" key="2">
    <source>
        <dbReference type="ARBA" id="ARBA00010100"/>
    </source>
</evidence>
<feature type="transmembrane region" description="Helical" evidence="8">
    <location>
        <begin position="70"/>
        <end position="89"/>
    </location>
</feature>
<evidence type="ECO:0000256" key="8">
    <source>
        <dbReference type="RuleBase" id="RU365092"/>
    </source>
</evidence>
<dbReference type="Proteomes" id="UP000751852">
    <property type="component" value="Unassembled WGS sequence"/>
</dbReference>
<feature type="transmembrane region" description="Helical" evidence="8">
    <location>
        <begin position="39"/>
        <end position="58"/>
    </location>
</feature>
<comment type="subcellular location">
    <subcellularLocation>
        <location evidence="1 8">Cell membrane</location>
        <topology evidence="1 8">Multi-pass membrane protein</topology>
    </subcellularLocation>
</comment>
<feature type="transmembrane region" description="Helical" evidence="8">
    <location>
        <begin position="352"/>
        <end position="374"/>
    </location>
</feature>
<dbReference type="EMBL" id="JABANU010000003">
    <property type="protein sequence ID" value="MBI5974309.1"/>
    <property type="molecule type" value="Genomic_DNA"/>
</dbReference>
<comment type="caution">
    <text evidence="9">The sequence shown here is derived from an EMBL/GenBank/DDBJ whole genome shotgun (WGS) entry which is preliminary data.</text>
</comment>
<feature type="transmembrane region" description="Helical" evidence="8">
    <location>
        <begin position="428"/>
        <end position="449"/>
    </location>
</feature>
<feature type="transmembrane region" description="Helical" evidence="8">
    <location>
        <begin position="394"/>
        <end position="416"/>
    </location>
</feature>
<evidence type="ECO:0000256" key="7">
    <source>
        <dbReference type="ARBA" id="ARBA00023136"/>
    </source>
</evidence>
<gene>
    <name evidence="9" type="ORF">HHH54_01700</name>
</gene>
<keyword evidence="5 8" id="KW-0812">Transmembrane</keyword>
<keyword evidence="6 8" id="KW-1133">Transmembrane helix</keyword>
<keyword evidence="3 8" id="KW-0813">Transport</keyword>
<dbReference type="InterPro" id="IPR003804">
    <property type="entry name" value="Lactate_perm"/>
</dbReference>
<organism evidence="9 10">
    <name type="scientific">Staphylococcus canis</name>
    <dbReference type="NCBI Taxonomy" id="2724942"/>
    <lineage>
        <taxon>Bacteria</taxon>
        <taxon>Bacillati</taxon>
        <taxon>Bacillota</taxon>
        <taxon>Bacilli</taxon>
        <taxon>Bacillales</taxon>
        <taxon>Staphylococcaceae</taxon>
        <taxon>Staphylococcus</taxon>
    </lineage>
</organism>
<evidence type="ECO:0000256" key="3">
    <source>
        <dbReference type="ARBA" id="ARBA00022448"/>
    </source>
</evidence>
<feature type="transmembrane region" description="Helical" evidence="8">
    <location>
        <begin position="125"/>
        <end position="145"/>
    </location>
</feature>